<evidence type="ECO:0000256" key="1">
    <source>
        <dbReference type="ARBA" id="ARBA00009861"/>
    </source>
</evidence>
<reference evidence="2" key="1">
    <citation type="submission" date="2020-09" db="EMBL/GenBank/DDBJ databases">
        <title>Genome-Enabled Discovery of Anthraquinone Biosynthesis in Senna tora.</title>
        <authorList>
            <person name="Kang S.-H."/>
            <person name="Pandey R.P."/>
            <person name="Lee C.-M."/>
            <person name="Sim J.-S."/>
            <person name="Jeong J.-T."/>
            <person name="Choi B.-S."/>
            <person name="Jung M."/>
            <person name="Ginzburg D."/>
            <person name="Zhao K."/>
            <person name="Won S.Y."/>
            <person name="Oh T.-J."/>
            <person name="Yu Y."/>
            <person name="Kim N.-H."/>
            <person name="Lee O.R."/>
            <person name="Lee T.-H."/>
            <person name="Bashyal P."/>
            <person name="Kim T.-S."/>
            <person name="Lee W.-H."/>
            <person name="Kawkins C."/>
            <person name="Kim C.-K."/>
            <person name="Kim J.S."/>
            <person name="Ahn B.O."/>
            <person name="Rhee S.Y."/>
            <person name="Sohng J.K."/>
        </authorList>
    </citation>
    <scope>NUCLEOTIDE SEQUENCE</scope>
    <source>
        <tissue evidence="2">Leaf</tissue>
    </source>
</reference>
<dbReference type="Gene3D" id="3.30.559.10">
    <property type="entry name" value="Chloramphenicol acetyltransferase-like domain"/>
    <property type="match status" value="2"/>
</dbReference>
<dbReference type="OrthoDB" id="671439at2759"/>
<dbReference type="PANTHER" id="PTHR31642">
    <property type="entry name" value="TRICHOTHECENE 3-O-ACETYLTRANSFERASE"/>
    <property type="match status" value="1"/>
</dbReference>
<dbReference type="GO" id="GO:0016747">
    <property type="term" value="F:acyltransferase activity, transferring groups other than amino-acyl groups"/>
    <property type="evidence" value="ECO:0007669"/>
    <property type="project" value="TreeGrafter"/>
</dbReference>
<accession>A0A834TBR9</accession>
<keyword evidence="3" id="KW-1185">Reference proteome</keyword>
<dbReference type="Pfam" id="PF02458">
    <property type="entry name" value="Transferase"/>
    <property type="match status" value="1"/>
</dbReference>
<dbReference type="InterPro" id="IPR050317">
    <property type="entry name" value="Plant_Fungal_Acyltransferase"/>
</dbReference>
<keyword evidence="2" id="KW-0808">Transferase</keyword>
<dbReference type="PANTHER" id="PTHR31642:SF324">
    <property type="entry name" value="SPERMIDINE HYDROXYCINNAMOYL TRANSFERASE"/>
    <property type="match status" value="1"/>
</dbReference>
<dbReference type="InterPro" id="IPR023213">
    <property type="entry name" value="CAT-like_dom_sf"/>
</dbReference>
<protein>
    <submittedName>
        <fullName evidence="2">Spermidine hydroxycinnamoyl transferase-like</fullName>
    </submittedName>
</protein>
<comment type="similarity">
    <text evidence="1">Belongs to the plant acyltransferase family.</text>
</comment>
<organism evidence="2 3">
    <name type="scientific">Senna tora</name>
    <dbReference type="NCBI Taxonomy" id="362788"/>
    <lineage>
        <taxon>Eukaryota</taxon>
        <taxon>Viridiplantae</taxon>
        <taxon>Streptophyta</taxon>
        <taxon>Embryophyta</taxon>
        <taxon>Tracheophyta</taxon>
        <taxon>Spermatophyta</taxon>
        <taxon>Magnoliopsida</taxon>
        <taxon>eudicotyledons</taxon>
        <taxon>Gunneridae</taxon>
        <taxon>Pentapetalae</taxon>
        <taxon>rosids</taxon>
        <taxon>fabids</taxon>
        <taxon>Fabales</taxon>
        <taxon>Fabaceae</taxon>
        <taxon>Caesalpinioideae</taxon>
        <taxon>Cassia clade</taxon>
        <taxon>Senna</taxon>
    </lineage>
</organism>
<dbReference type="AlphaFoldDB" id="A0A834TBR9"/>
<name>A0A834TBR9_9FABA</name>
<gene>
    <name evidence="2" type="ORF">G2W53_024723</name>
</gene>
<evidence type="ECO:0000313" key="3">
    <source>
        <dbReference type="Proteomes" id="UP000634136"/>
    </source>
</evidence>
<sequence>MVTITSSCTVTPSEPTPNICMWLSGCDQTHPWTHAPTIYVYRPPPNLPSQDAFQTLKHSLHNILVHYYPLAGRLRWIGGGRLEVDCNAKGVTLLQAHSPKPLNHYGDFKPDHTITDLVPHPDYTKPMEDIPLIIAQLTSFSCGGLTIGLALSHTMVDGVAAIHFVSSWAKLARGESLLEQDMPFLDRTVLKCPEPLRPPRFEHPEYKEMPLLLGTSEATEEQKKESTVELLKLTKEQVEKIRKEATESMNVKTAYTRYEAVSGHIWRSACKARKHEYNQPTLVRITGDIRSRLNPPLPPNFVGNAILRTVPRNVIAGEVMSKALGYAAQKMRDAIALVKDEEYLRDQLYLIETAEDVSRLRMGFHSLGCSKTPYFGNPNLTIGTWTSMGVYDADFGWGKPLYMGPGVLGGEGKIFIIPSEDGSLIVAIRLQTAHMPDFKKFLYEDLISTAF</sequence>
<dbReference type="EMBL" id="JAAIUW010000008">
    <property type="protein sequence ID" value="KAF7819268.1"/>
    <property type="molecule type" value="Genomic_DNA"/>
</dbReference>
<proteinExistence type="inferred from homology"/>
<comment type="caution">
    <text evidence="2">The sequence shown here is derived from an EMBL/GenBank/DDBJ whole genome shotgun (WGS) entry which is preliminary data.</text>
</comment>
<dbReference type="Proteomes" id="UP000634136">
    <property type="component" value="Unassembled WGS sequence"/>
</dbReference>
<evidence type="ECO:0000313" key="2">
    <source>
        <dbReference type="EMBL" id="KAF7819268.1"/>
    </source>
</evidence>